<evidence type="ECO:0000256" key="10">
    <source>
        <dbReference type="ARBA" id="ARBA00022840"/>
    </source>
</evidence>
<evidence type="ECO:0000256" key="9">
    <source>
        <dbReference type="ARBA" id="ARBA00022827"/>
    </source>
</evidence>
<dbReference type="Proteomes" id="UP001597301">
    <property type="component" value="Unassembled WGS sequence"/>
</dbReference>
<dbReference type="PANTHER" id="PTHR22749:SF6">
    <property type="entry name" value="RIBOFLAVIN KINASE"/>
    <property type="match status" value="1"/>
</dbReference>
<dbReference type="SUPFAM" id="SSF52374">
    <property type="entry name" value="Nucleotidylyl transferase"/>
    <property type="match status" value="1"/>
</dbReference>
<comment type="pathway">
    <text evidence="1">Cofactor biosynthesis; FAD biosynthesis; FAD from FMN: step 1/1.</text>
</comment>
<dbReference type="Gene3D" id="3.40.50.620">
    <property type="entry name" value="HUPs"/>
    <property type="match status" value="1"/>
</dbReference>
<gene>
    <name evidence="13" type="ORF">ACFSCZ_10940</name>
</gene>
<dbReference type="Pfam" id="PF06574">
    <property type="entry name" value="FAD_syn"/>
    <property type="match status" value="1"/>
</dbReference>
<evidence type="ECO:0000256" key="11">
    <source>
        <dbReference type="ARBA" id="ARBA00049494"/>
    </source>
</evidence>
<evidence type="ECO:0000259" key="12">
    <source>
        <dbReference type="Pfam" id="PF06574"/>
    </source>
</evidence>
<keyword evidence="9" id="KW-0274">FAD</keyword>
<dbReference type="InterPro" id="IPR015864">
    <property type="entry name" value="FAD_synthase"/>
</dbReference>
<reference evidence="14" key="1">
    <citation type="journal article" date="2019" name="Int. J. Syst. Evol. Microbiol.">
        <title>The Global Catalogue of Microorganisms (GCM) 10K type strain sequencing project: providing services to taxonomists for standard genome sequencing and annotation.</title>
        <authorList>
            <consortium name="The Broad Institute Genomics Platform"/>
            <consortium name="The Broad Institute Genome Sequencing Center for Infectious Disease"/>
            <person name="Wu L."/>
            <person name="Ma J."/>
        </authorList>
    </citation>
    <scope>NUCLEOTIDE SEQUENCE [LARGE SCALE GENOMIC DNA]</scope>
    <source>
        <strain evidence="14">CGMCC 1.12295</strain>
    </source>
</reference>
<name>A0ABW4KLZ8_9BACI</name>
<dbReference type="CDD" id="cd02064">
    <property type="entry name" value="FAD_synthetase_N"/>
    <property type="match status" value="1"/>
</dbReference>
<evidence type="ECO:0000256" key="6">
    <source>
        <dbReference type="ARBA" id="ARBA00022679"/>
    </source>
</evidence>
<keyword evidence="4" id="KW-0285">Flavoprotein</keyword>
<protein>
    <recommendedName>
        <fullName evidence="3">FAD synthase</fullName>
        <ecNumber evidence="3">2.7.7.2</ecNumber>
    </recommendedName>
</protein>
<dbReference type="RefSeq" id="WP_380773969.1">
    <property type="nucleotide sequence ID" value="NZ_JBHUEO010000029.1"/>
</dbReference>
<evidence type="ECO:0000256" key="7">
    <source>
        <dbReference type="ARBA" id="ARBA00022695"/>
    </source>
</evidence>
<accession>A0ABW4KLZ8</accession>
<evidence type="ECO:0000256" key="4">
    <source>
        <dbReference type="ARBA" id="ARBA00022630"/>
    </source>
</evidence>
<dbReference type="PANTHER" id="PTHR22749">
    <property type="entry name" value="RIBOFLAVIN KINASE/FMN ADENYLYLTRANSFERASE"/>
    <property type="match status" value="1"/>
</dbReference>
<evidence type="ECO:0000256" key="3">
    <source>
        <dbReference type="ARBA" id="ARBA00012393"/>
    </source>
</evidence>
<comment type="similarity">
    <text evidence="2">Belongs to the RibF family.</text>
</comment>
<keyword evidence="7" id="KW-0548">Nucleotidyltransferase</keyword>
<comment type="caution">
    <text evidence="13">The sequence shown here is derived from an EMBL/GenBank/DDBJ whole genome shotgun (WGS) entry which is preliminary data.</text>
</comment>
<keyword evidence="14" id="KW-1185">Reference proteome</keyword>
<proteinExistence type="inferred from homology"/>
<dbReference type="EMBL" id="JBHUEO010000029">
    <property type="protein sequence ID" value="MFD1707245.1"/>
    <property type="molecule type" value="Genomic_DNA"/>
</dbReference>
<evidence type="ECO:0000313" key="14">
    <source>
        <dbReference type="Proteomes" id="UP001597301"/>
    </source>
</evidence>
<feature type="domain" description="FAD synthetase" evidence="12">
    <location>
        <begin position="11"/>
        <end position="155"/>
    </location>
</feature>
<dbReference type="EC" id="2.7.7.2" evidence="3"/>
<keyword evidence="8" id="KW-0547">Nucleotide-binding</keyword>
<comment type="catalytic activity">
    <reaction evidence="11">
        <text>FMN + ATP + H(+) = FAD + diphosphate</text>
        <dbReference type="Rhea" id="RHEA:17237"/>
        <dbReference type="ChEBI" id="CHEBI:15378"/>
        <dbReference type="ChEBI" id="CHEBI:30616"/>
        <dbReference type="ChEBI" id="CHEBI:33019"/>
        <dbReference type="ChEBI" id="CHEBI:57692"/>
        <dbReference type="ChEBI" id="CHEBI:58210"/>
        <dbReference type="EC" id="2.7.7.2"/>
    </reaction>
</comment>
<dbReference type="InterPro" id="IPR023468">
    <property type="entry name" value="Riboflavin_kinase"/>
</dbReference>
<evidence type="ECO:0000313" key="13">
    <source>
        <dbReference type="EMBL" id="MFD1707245.1"/>
    </source>
</evidence>
<organism evidence="13 14">
    <name type="scientific">Siminovitchia sediminis</name>
    <dbReference type="NCBI Taxonomy" id="1274353"/>
    <lineage>
        <taxon>Bacteria</taxon>
        <taxon>Bacillati</taxon>
        <taxon>Bacillota</taxon>
        <taxon>Bacilli</taxon>
        <taxon>Bacillales</taxon>
        <taxon>Bacillaceae</taxon>
        <taxon>Siminovitchia</taxon>
    </lineage>
</organism>
<evidence type="ECO:0000256" key="2">
    <source>
        <dbReference type="ARBA" id="ARBA00010214"/>
    </source>
</evidence>
<evidence type="ECO:0000256" key="5">
    <source>
        <dbReference type="ARBA" id="ARBA00022643"/>
    </source>
</evidence>
<keyword evidence="10" id="KW-0067">ATP-binding</keyword>
<evidence type="ECO:0000256" key="8">
    <source>
        <dbReference type="ARBA" id="ARBA00022741"/>
    </source>
</evidence>
<keyword evidence="5" id="KW-0288">FMN</keyword>
<dbReference type="InterPro" id="IPR014729">
    <property type="entry name" value="Rossmann-like_a/b/a_fold"/>
</dbReference>
<evidence type="ECO:0000256" key="1">
    <source>
        <dbReference type="ARBA" id="ARBA00004726"/>
    </source>
</evidence>
<sequence>MRAASENELKLKSSVVSIGAFDGVHRGHQALIRQMVNRARELGVPSVVYTFDPPPRAYFQGHRVLTSVEEKLELMKKLNVDYTIAARFNKHYALRPPEEFIKELRSLGTKEVWAGRDFRFGKGQEGTIEMLSGYFTVNIFPFVTCEQGEKISSTRVRELLKQKDWIKINHLLGRTSVDTFMSK</sequence>
<keyword evidence="6" id="KW-0808">Transferase</keyword>